<reference evidence="1" key="1">
    <citation type="journal article" date="2014" name="Int. J. Syst. Evol. Microbiol.">
        <title>Complete genome sequence of Corynebacterium casei LMG S-19264T (=DSM 44701T), isolated from a smear-ripened cheese.</title>
        <authorList>
            <consortium name="US DOE Joint Genome Institute (JGI-PGF)"/>
            <person name="Walter F."/>
            <person name="Albersmeier A."/>
            <person name="Kalinowski J."/>
            <person name="Ruckert C."/>
        </authorList>
    </citation>
    <scope>NUCLEOTIDE SEQUENCE</scope>
    <source>
        <strain evidence="1">CCM 7897</strain>
    </source>
</reference>
<dbReference type="InterPro" id="IPR036465">
    <property type="entry name" value="vWFA_dom_sf"/>
</dbReference>
<dbReference type="AlphaFoldDB" id="A0A917FDY1"/>
<accession>A0A917FDY1</accession>
<protein>
    <recommendedName>
        <fullName evidence="3">VWA domain-containing protein</fullName>
    </recommendedName>
</protein>
<sequence>MADDPNLPAGSASQGEINDFLAKVRAVGATRPAGRPARLAFALDATASRQPTWDLACALQAEMFDVAASLGGLEVQLVYYRGLRECRASGYVTEAQKLAALMGRISCEGGRTQIGRVLGHLERQASEAGLPAAVFVGDALEEDAGTLLEAAGRLGVRGLKLFVFQEGHDKSVERVFREMAALTGGAWCRFDAGAADELRALLRAVATYAAGGSAALLASGDAGARRLLAAMPSGKA</sequence>
<keyword evidence="2" id="KW-1185">Reference proteome</keyword>
<dbReference type="EMBL" id="BMCT01000005">
    <property type="protein sequence ID" value="GGF74213.1"/>
    <property type="molecule type" value="Genomic_DNA"/>
</dbReference>
<organism evidence="1 2">
    <name type="scientific">Azorhizobium oxalatiphilum</name>
    <dbReference type="NCBI Taxonomy" id="980631"/>
    <lineage>
        <taxon>Bacteria</taxon>
        <taxon>Pseudomonadati</taxon>
        <taxon>Pseudomonadota</taxon>
        <taxon>Alphaproteobacteria</taxon>
        <taxon>Hyphomicrobiales</taxon>
        <taxon>Xanthobacteraceae</taxon>
        <taxon>Azorhizobium</taxon>
    </lineage>
</organism>
<name>A0A917FDY1_9HYPH</name>
<dbReference type="RefSeq" id="WP_188581353.1">
    <property type="nucleotide sequence ID" value="NZ_BMCT01000005.1"/>
</dbReference>
<dbReference type="SUPFAM" id="SSF53300">
    <property type="entry name" value="vWA-like"/>
    <property type="match status" value="1"/>
</dbReference>
<proteinExistence type="predicted"/>
<evidence type="ECO:0008006" key="3">
    <source>
        <dbReference type="Google" id="ProtNLM"/>
    </source>
</evidence>
<comment type="caution">
    <text evidence="1">The sequence shown here is derived from an EMBL/GenBank/DDBJ whole genome shotgun (WGS) entry which is preliminary data.</text>
</comment>
<dbReference type="Proteomes" id="UP000606044">
    <property type="component" value="Unassembled WGS sequence"/>
</dbReference>
<evidence type="ECO:0000313" key="2">
    <source>
        <dbReference type="Proteomes" id="UP000606044"/>
    </source>
</evidence>
<evidence type="ECO:0000313" key="1">
    <source>
        <dbReference type="EMBL" id="GGF74213.1"/>
    </source>
</evidence>
<reference evidence="1" key="2">
    <citation type="submission" date="2020-09" db="EMBL/GenBank/DDBJ databases">
        <authorList>
            <person name="Sun Q."/>
            <person name="Sedlacek I."/>
        </authorList>
    </citation>
    <scope>NUCLEOTIDE SEQUENCE</scope>
    <source>
        <strain evidence="1">CCM 7897</strain>
    </source>
</reference>
<gene>
    <name evidence="1" type="ORF">GCM10007301_37510</name>
</gene>